<dbReference type="EMBL" id="QGKV02000649">
    <property type="protein sequence ID" value="KAF3576796.1"/>
    <property type="molecule type" value="Genomic_DNA"/>
</dbReference>
<proteinExistence type="predicted"/>
<reference evidence="1 2" key="1">
    <citation type="journal article" date="2020" name="BMC Genomics">
        <title>Intraspecific diversification of the crop wild relative Brassica cretica Lam. using demographic model selection.</title>
        <authorList>
            <person name="Kioukis A."/>
            <person name="Michalopoulou V.A."/>
            <person name="Briers L."/>
            <person name="Pirintsos S."/>
            <person name="Studholme D.J."/>
            <person name="Pavlidis P."/>
            <person name="Sarris P.F."/>
        </authorList>
    </citation>
    <scope>NUCLEOTIDE SEQUENCE [LARGE SCALE GENOMIC DNA]</scope>
    <source>
        <strain evidence="2">cv. PFS-1207/04</strain>
    </source>
</reference>
<dbReference type="Proteomes" id="UP000266723">
    <property type="component" value="Unassembled WGS sequence"/>
</dbReference>
<keyword evidence="2" id="KW-1185">Reference proteome</keyword>
<organism evidence="1 2">
    <name type="scientific">Brassica cretica</name>
    <name type="common">Mustard</name>
    <dbReference type="NCBI Taxonomy" id="69181"/>
    <lineage>
        <taxon>Eukaryota</taxon>
        <taxon>Viridiplantae</taxon>
        <taxon>Streptophyta</taxon>
        <taxon>Embryophyta</taxon>
        <taxon>Tracheophyta</taxon>
        <taxon>Spermatophyta</taxon>
        <taxon>Magnoliopsida</taxon>
        <taxon>eudicotyledons</taxon>
        <taxon>Gunneridae</taxon>
        <taxon>Pentapetalae</taxon>
        <taxon>rosids</taxon>
        <taxon>malvids</taxon>
        <taxon>Brassicales</taxon>
        <taxon>Brassicaceae</taxon>
        <taxon>Brassiceae</taxon>
        <taxon>Brassica</taxon>
    </lineage>
</organism>
<evidence type="ECO:0000313" key="2">
    <source>
        <dbReference type="Proteomes" id="UP000266723"/>
    </source>
</evidence>
<protein>
    <submittedName>
        <fullName evidence="1">Uncharacterized protein</fullName>
    </submittedName>
</protein>
<evidence type="ECO:0000313" key="1">
    <source>
        <dbReference type="EMBL" id="KAF3576796.1"/>
    </source>
</evidence>
<sequence>MKREVSKAARGEQLIWSEGTSEAKRAMVHLALMAHLALESASDTFGADGASGTSGAETRIWYIWRRDTHLVHLALEGASGTSVIGRIQVKVEIC</sequence>
<gene>
    <name evidence="1" type="ORF">DY000_02033757</name>
</gene>
<accession>A0ABQ7DHG2</accession>
<name>A0ABQ7DHG2_BRACR</name>
<comment type="caution">
    <text evidence="1">The sequence shown here is derived from an EMBL/GenBank/DDBJ whole genome shotgun (WGS) entry which is preliminary data.</text>
</comment>